<name>A0ABY4ZRD3_9CAUL</name>
<keyword evidence="1" id="KW-1133">Transmembrane helix</keyword>
<proteinExistence type="predicted"/>
<keyword evidence="3" id="KW-1185">Reference proteome</keyword>
<feature type="transmembrane region" description="Helical" evidence="1">
    <location>
        <begin position="46"/>
        <end position="65"/>
    </location>
</feature>
<sequence>MGRRDEDAASGFPVWGAEAVLWLGCLSVAVMPTGLVLMAWRAWVGAVTPVAGLVTYVVLFTLFVVTMKPWTVR</sequence>
<feature type="transmembrane region" description="Helical" evidence="1">
    <location>
        <begin position="20"/>
        <end position="40"/>
    </location>
</feature>
<dbReference type="EMBL" id="CP096040">
    <property type="protein sequence ID" value="USQ95266.1"/>
    <property type="molecule type" value="Genomic_DNA"/>
</dbReference>
<keyword evidence="1" id="KW-0472">Membrane</keyword>
<evidence type="ECO:0000313" key="2">
    <source>
        <dbReference type="EMBL" id="USQ95266.1"/>
    </source>
</evidence>
<protein>
    <submittedName>
        <fullName evidence="2">Uncharacterized protein</fullName>
    </submittedName>
</protein>
<keyword evidence="1" id="KW-0812">Transmembrane</keyword>
<evidence type="ECO:0000256" key="1">
    <source>
        <dbReference type="SAM" id="Phobius"/>
    </source>
</evidence>
<dbReference type="Proteomes" id="UP001057520">
    <property type="component" value="Chromosome"/>
</dbReference>
<accession>A0ABY4ZRD3</accession>
<organism evidence="2 3">
    <name type="scientific">Caulobacter segnis</name>
    <dbReference type="NCBI Taxonomy" id="88688"/>
    <lineage>
        <taxon>Bacteria</taxon>
        <taxon>Pseudomonadati</taxon>
        <taxon>Pseudomonadota</taxon>
        <taxon>Alphaproteobacteria</taxon>
        <taxon>Caulobacterales</taxon>
        <taxon>Caulobacteraceae</taxon>
        <taxon>Caulobacter</taxon>
    </lineage>
</organism>
<evidence type="ECO:0000313" key="3">
    <source>
        <dbReference type="Proteomes" id="UP001057520"/>
    </source>
</evidence>
<reference evidence="2 3" key="1">
    <citation type="submission" date="2022-04" db="EMBL/GenBank/DDBJ databases">
        <title>Genome sequence of soybean root-associated Caulobacter segnis RL271.</title>
        <authorList>
            <person name="Longley R."/>
            <person name="Bonito G."/>
            <person name="Trigodet F."/>
            <person name="Crosson S."/>
            <person name="Fiebig A."/>
        </authorList>
    </citation>
    <scope>NUCLEOTIDE SEQUENCE [LARGE SCALE GENOMIC DNA]</scope>
    <source>
        <strain evidence="2 3">RL271</strain>
    </source>
</reference>
<gene>
    <name evidence="2" type="ORF">MZV50_22390</name>
</gene>